<comment type="caution">
    <text evidence="4">The sequence shown here is derived from an EMBL/GenBank/DDBJ whole genome shotgun (WGS) entry which is preliminary data.</text>
</comment>
<dbReference type="GO" id="GO:0008483">
    <property type="term" value="F:transaminase activity"/>
    <property type="evidence" value="ECO:0007669"/>
    <property type="project" value="UniProtKB-KW"/>
</dbReference>
<dbReference type="Pfam" id="PF22580">
    <property type="entry name" value="KYNU_C"/>
    <property type="match status" value="1"/>
</dbReference>
<dbReference type="Gene3D" id="3.90.1150.10">
    <property type="entry name" value="Aspartate Aminotransferase, domain 1"/>
    <property type="match status" value="1"/>
</dbReference>
<evidence type="ECO:0000313" key="4">
    <source>
        <dbReference type="EMBL" id="MFC3711520.1"/>
    </source>
</evidence>
<reference evidence="5" key="1">
    <citation type="journal article" date="2019" name="Int. J. Syst. Evol. Microbiol.">
        <title>The Global Catalogue of Microorganisms (GCM) 10K type strain sequencing project: providing services to taxonomists for standard genome sequencing and annotation.</title>
        <authorList>
            <consortium name="The Broad Institute Genomics Platform"/>
            <consortium name="The Broad Institute Genome Sequencing Center for Infectious Disease"/>
            <person name="Wu L."/>
            <person name="Ma J."/>
        </authorList>
    </citation>
    <scope>NUCLEOTIDE SEQUENCE [LARGE SCALE GENOMIC DNA]</scope>
    <source>
        <strain evidence="5">KCTC 42644</strain>
    </source>
</reference>
<keyword evidence="2" id="KW-0378">Hydrolase</keyword>
<dbReference type="EMBL" id="JBHRXV010000001">
    <property type="protein sequence ID" value="MFC3711520.1"/>
    <property type="molecule type" value="Genomic_DNA"/>
</dbReference>
<dbReference type="InterPro" id="IPR010111">
    <property type="entry name" value="Kynureninase"/>
</dbReference>
<evidence type="ECO:0000256" key="1">
    <source>
        <dbReference type="ARBA" id="ARBA00022642"/>
    </source>
</evidence>
<evidence type="ECO:0000256" key="3">
    <source>
        <dbReference type="ARBA" id="ARBA00022898"/>
    </source>
</evidence>
<dbReference type="RefSeq" id="WP_380856582.1">
    <property type="nucleotide sequence ID" value="NZ_JBHRXV010000001.1"/>
</dbReference>
<keyword evidence="5" id="KW-1185">Reference proteome</keyword>
<dbReference type="InterPro" id="IPR015422">
    <property type="entry name" value="PyrdxlP-dep_Trfase_small"/>
</dbReference>
<protein>
    <submittedName>
        <fullName evidence="4">Aminotransferase class V-fold PLP-dependent enzyme</fullName>
    </submittedName>
</protein>
<dbReference type="Gene3D" id="3.40.640.10">
    <property type="entry name" value="Type I PLP-dependent aspartate aminotransferase-like (Major domain)"/>
    <property type="match status" value="1"/>
</dbReference>
<evidence type="ECO:0000256" key="2">
    <source>
        <dbReference type="ARBA" id="ARBA00022801"/>
    </source>
</evidence>
<dbReference type="SUPFAM" id="SSF53383">
    <property type="entry name" value="PLP-dependent transferases"/>
    <property type="match status" value="1"/>
</dbReference>
<keyword evidence="4" id="KW-0032">Aminotransferase</keyword>
<gene>
    <name evidence="4" type="ORF">ACFOMD_02990</name>
</gene>
<accession>A0ABV7X5U6</accession>
<keyword evidence="1" id="KW-0662">Pyridine nucleotide biosynthesis</keyword>
<keyword evidence="4" id="KW-0808">Transferase</keyword>
<sequence>MSWKHLFSEALAAAPARLHLAAHSHHLWPDATRAAQLQAWEDGVTLADHKWDKVFGEVMPAAQAGIAAELKLPSPDSLAFAPNTHEFIVRLVSGRARRPVRILSTDGEFHSFRRQSARWAESDEVVLETIATDPWDSFADRFIERAQSGEHDLIFASHVFFKTGRVFERVAELASLSRPDGPWLMIDGYHGFMAMPTDLSAIADRAFYTAGGYKYAMAGEGAAFLHVPPGFGLRPANTGWFAEFEDLTAPPGTIGYAPGGGRFLGATFDPSGLYRLAAVFDLYRREGLTTEAVAAHSAGLQRHLLDGLSGALAEAELLNPLDGRAHARYLAFKDARAPEWKKALDAEGVVTDVRDDVLRIGFGPYQDESDIDRFLGIAGKALA</sequence>
<dbReference type="InterPro" id="IPR015421">
    <property type="entry name" value="PyrdxlP-dep_Trfase_major"/>
</dbReference>
<dbReference type="InterPro" id="IPR015424">
    <property type="entry name" value="PyrdxlP-dep_Trfase"/>
</dbReference>
<name>A0ABV7X5U6_9SPHN</name>
<evidence type="ECO:0000313" key="5">
    <source>
        <dbReference type="Proteomes" id="UP001595615"/>
    </source>
</evidence>
<dbReference type="Proteomes" id="UP001595615">
    <property type="component" value="Unassembled WGS sequence"/>
</dbReference>
<organism evidence="4 5">
    <name type="scientific">Sphingoaurantiacus capsulatus</name>
    <dbReference type="NCBI Taxonomy" id="1771310"/>
    <lineage>
        <taxon>Bacteria</taxon>
        <taxon>Pseudomonadati</taxon>
        <taxon>Pseudomonadota</taxon>
        <taxon>Alphaproteobacteria</taxon>
        <taxon>Sphingomonadales</taxon>
        <taxon>Sphingosinicellaceae</taxon>
        <taxon>Sphingoaurantiacus</taxon>
    </lineage>
</organism>
<proteinExistence type="predicted"/>
<keyword evidence="3" id="KW-0663">Pyridoxal phosphate</keyword>